<keyword evidence="4" id="KW-0418">Kinase</keyword>
<dbReference type="Proteomes" id="UP000824072">
    <property type="component" value="Unassembled WGS sequence"/>
</dbReference>
<comment type="similarity">
    <text evidence="1">Belongs to the FGGY kinase family.</text>
</comment>
<dbReference type="GO" id="GO:0006071">
    <property type="term" value="P:glycerol metabolic process"/>
    <property type="evidence" value="ECO:0007669"/>
    <property type="project" value="TreeGrafter"/>
</dbReference>
<sequence length="494" mass="55172">MKSRYNLLGFDFGASSGRAMLGTLENGRLAIEEIHRFSNDPVNIAGRFVWDLPRLFFEMKQALIKISQKGVQVDAIGIDTWGVDFGLIDRDGHLLGLPIHYRDPYTHGMLEKAYQVMPKEKLFEKTGLAFIANNTLFQLYALQLEGAPTYREADKMLLMPDLLAYLLTGKMGTEYTIASTSQMIDPFLRDWSREVLEAFQIPRSLLTDIVPSGTLRGTLLPEIARECKVGEIPVMAVTSHDTASAVAAIPVEDENFAFISSGTWSMIGAEIPQPLCDKKVMEANYANEGSVDGKIRLLKNLAGMWQIQECKREWERRGEQVSFSEMVEQARAAEPFLAFLDADDPCFMAPGGMPERIQEYCRKTGQRVPQTHGEFCRVIYESLALKYRWALQRLEEDLLKHPVNVLHVVGGGSKNEMLNQFTAEALNRPVVAGPGEATVIGNVLMQAKALGAIGSVRELRAIVAHSFPTRKHLPSADRSVWDAAYEKYLKIVGV</sequence>
<dbReference type="InterPro" id="IPR018485">
    <property type="entry name" value="FGGY_C"/>
</dbReference>
<dbReference type="GO" id="GO:0004370">
    <property type="term" value="F:glycerol kinase activity"/>
    <property type="evidence" value="ECO:0007669"/>
    <property type="project" value="TreeGrafter"/>
</dbReference>
<evidence type="ECO:0000256" key="7">
    <source>
        <dbReference type="ARBA" id="ARBA00023308"/>
    </source>
</evidence>
<evidence type="ECO:0000259" key="8">
    <source>
        <dbReference type="Pfam" id="PF00370"/>
    </source>
</evidence>
<dbReference type="PANTHER" id="PTHR10196:SF93">
    <property type="entry name" value="L-RHAMNULOKINASE"/>
    <property type="match status" value="1"/>
</dbReference>
<evidence type="ECO:0000256" key="2">
    <source>
        <dbReference type="ARBA" id="ARBA00022679"/>
    </source>
</evidence>
<evidence type="ECO:0000256" key="4">
    <source>
        <dbReference type="ARBA" id="ARBA00022777"/>
    </source>
</evidence>
<dbReference type="InterPro" id="IPR043129">
    <property type="entry name" value="ATPase_NBD"/>
</dbReference>
<reference evidence="10" key="1">
    <citation type="submission" date="2020-10" db="EMBL/GenBank/DDBJ databases">
        <authorList>
            <person name="Gilroy R."/>
        </authorList>
    </citation>
    <scope>NUCLEOTIDE SEQUENCE</scope>
    <source>
        <strain evidence="10">ChiHcec3-11533</strain>
    </source>
</reference>
<dbReference type="CDD" id="cd07771">
    <property type="entry name" value="ASKHA_NBD_FGGY_RhaB-like"/>
    <property type="match status" value="1"/>
</dbReference>
<dbReference type="SUPFAM" id="SSF53067">
    <property type="entry name" value="Actin-like ATPase domain"/>
    <property type="match status" value="2"/>
</dbReference>
<dbReference type="InterPro" id="IPR013449">
    <property type="entry name" value="Rhamnulokinase"/>
</dbReference>
<evidence type="ECO:0000259" key="9">
    <source>
        <dbReference type="Pfam" id="PF02782"/>
    </source>
</evidence>
<evidence type="ECO:0000313" key="11">
    <source>
        <dbReference type="Proteomes" id="UP000824072"/>
    </source>
</evidence>
<evidence type="ECO:0000313" key="10">
    <source>
        <dbReference type="EMBL" id="HIU34171.1"/>
    </source>
</evidence>
<evidence type="ECO:0000256" key="3">
    <source>
        <dbReference type="ARBA" id="ARBA00022741"/>
    </source>
</evidence>
<feature type="domain" description="Carbohydrate kinase FGGY C-terminal" evidence="9">
    <location>
        <begin position="258"/>
        <end position="449"/>
    </location>
</feature>
<dbReference type="GO" id="GO:0005524">
    <property type="term" value="F:ATP binding"/>
    <property type="evidence" value="ECO:0007669"/>
    <property type="project" value="UniProtKB-KW"/>
</dbReference>
<keyword evidence="5" id="KW-0067">ATP-binding</keyword>
<keyword evidence="2" id="KW-0808">Transferase</keyword>
<dbReference type="GO" id="GO:0008993">
    <property type="term" value="F:rhamnulokinase activity"/>
    <property type="evidence" value="ECO:0007669"/>
    <property type="project" value="InterPro"/>
</dbReference>
<dbReference type="Gene3D" id="3.30.420.40">
    <property type="match status" value="2"/>
</dbReference>
<keyword evidence="3" id="KW-0547">Nucleotide-binding</keyword>
<dbReference type="EMBL" id="DVMU01000142">
    <property type="protein sequence ID" value="HIU34171.1"/>
    <property type="molecule type" value="Genomic_DNA"/>
</dbReference>
<keyword evidence="6" id="KW-1015">Disulfide bond</keyword>
<dbReference type="AlphaFoldDB" id="A0A9D1ICM5"/>
<protein>
    <submittedName>
        <fullName evidence="10">Rhamnulokinase</fullName>
    </submittedName>
</protein>
<comment type="caution">
    <text evidence="10">The sequence shown here is derived from an EMBL/GenBank/DDBJ whole genome shotgun (WGS) entry which is preliminary data.</text>
</comment>
<dbReference type="Pfam" id="PF02782">
    <property type="entry name" value="FGGY_C"/>
    <property type="match status" value="1"/>
</dbReference>
<gene>
    <name evidence="10" type="ORF">IAB02_06370</name>
</gene>
<dbReference type="PANTHER" id="PTHR10196">
    <property type="entry name" value="SUGAR KINASE"/>
    <property type="match status" value="1"/>
</dbReference>
<dbReference type="GO" id="GO:0019301">
    <property type="term" value="P:rhamnose catabolic process"/>
    <property type="evidence" value="ECO:0007669"/>
    <property type="project" value="InterPro"/>
</dbReference>
<accession>A0A9D1ICM5</accession>
<proteinExistence type="inferred from homology"/>
<organism evidence="10 11">
    <name type="scientific">Candidatus Pullichristensenella excrementigallinarum</name>
    <dbReference type="NCBI Taxonomy" id="2840907"/>
    <lineage>
        <taxon>Bacteria</taxon>
        <taxon>Bacillati</taxon>
        <taxon>Bacillota</taxon>
        <taxon>Clostridia</taxon>
        <taxon>Candidatus Pullichristensenella</taxon>
    </lineage>
</organism>
<evidence type="ECO:0000256" key="6">
    <source>
        <dbReference type="ARBA" id="ARBA00023157"/>
    </source>
</evidence>
<dbReference type="Pfam" id="PF00370">
    <property type="entry name" value="FGGY_N"/>
    <property type="match status" value="1"/>
</dbReference>
<keyword evidence="7" id="KW-0684">Rhamnose metabolism</keyword>
<reference evidence="10" key="2">
    <citation type="journal article" date="2021" name="PeerJ">
        <title>Extensive microbial diversity within the chicken gut microbiome revealed by metagenomics and culture.</title>
        <authorList>
            <person name="Gilroy R."/>
            <person name="Ravi A."/>
            <person name="Getino M."/>
            <person name="Pursley I."/>
            <person name="Horton D.L."/>
            <person name="Alikhan N.F."/>
            <person name="Baker D."/>
            <person name="Gharbi K."/>
            <person name="Hall N."/>
            <person name="Watson M."/>
            <person name="Adriaenssens E.M."/>
            <person name="Foster-Nyarko E."/>
            <person name="Jarju S."/>
            <person name="Secka A."/>
            <person name="Antonio M."/>
            <person name="Oren A."/>
            <person name="Chaudhuri R.R."/>
            <person name="La Ragione R."/>
            <person name="Hildebrand F."/>
            <person name="Pallen M.J."/>
        </authorList>
    </citation>
    <scope>NUCLEOTIDE SEQUENCE</scope>
    <source>
        <strain evidence="10">ChiHcec3-11533</strain>
    </source>
</reference>
<feature type="domain" description="Carbohydrate kinase FGGY N-terminal" evidence="8">
    <location>
        <begin position="8"/>
        <end position="246"/>
    </location>
</feature>
<name>A0A9D1ICM5_9FIRM</name>
<dbReference type="GO" id="GO:0005829">
    <property type="term" value="C:cytosol"/>
    <property type="evidence" value="ECO:0007669"/>
    <property type="project" value="TreeGrafter"/>
</dbReference>
<evidence type="ECO:0000256" key="5">
    <source>
        <dbReference type="ARBA" id="ARBA00022840"/>
    </source>
</evidence>
<evidence type="ECO:0000256" key="1">
    <source>
        <dbReference type="ARBA" id="ARBA00009156"/>
    </source>
</evidence>
<dbReference type="InterPro" id="IPR018484">
    <property type="entry name" value="FGGY_N"/>
</dbReference>